<evidence type="ECO:0000313" key="2">
    <source>
        <dbReference type="EMBL" id="BBP01397.1"/>
    </source>
</evidence>
<organism evidence="2 3">
    <name type="scientific">Sulfuriferula nivalis</name>
    <dbReference type="NCBI Taxonomy" id="2675298"/>
    <lineage>
        <taxon>Bacteria</taxon>
        <taxon>Pseudomonadati</taxon>
        <taxon>Pseudomonadota</taxon>
        <taxon>Betaproteobacteria</taxon>
        <taxon>Nitrosomonadales</taxon>
        <taxon>Sulfuricellaceae</taxon>
        <taxon>Sulfuriferula</taxon>
    </lineage>
</organism>
<keyword evidence="3" id="KW-1185">Reference proteome</keyword>
<gene>
    <name evidence="2" type="ORF">SFSGTM_21050</name>
</gene>
<feature type="transmembrane region" description="Helical" evidence="1">
    <location>
        <begin position="106"/>
        <end position="125"/>
    </location>
</feature>
<name>A0A809SEG2_9PROT</name>
<feature type="transmembrane region" description="Helical" evidence="1">
    <location>
        <begin position="294"/>
        <end position="313"/>
    </location>
</feature>
<proteinExistence type="predicted"/>
<dbReference type="EMBL" id="AP021881">
    <property type="protein sequence ID" value="BBP01397.1"/>
    <property type="molecule type" value="Genomic_DNA"/>
</dbReference>
<dbReference type="KEGG" id="sniv:SFSGTM_21050"/>
<keyword evidence="1" id="KW-0472">Membrane</keyword>
<dbReference type="Proteomes" id="UP000463939">
    <property type="component" value="Chromosome"/>
</dbReference>
<keyword evidence="1" id="KW-0812">Transmembrane</keyword>
<protein>
    <recommendedName>
        <fullName evidence="4">SMODS and SLOG-associating 2TM effector domain-containing protein</fullName>
    </recommendedName>
</protein>
<dbReference type="AlphaFoldDB" id="A0A809SEG2"/>
<keyword evidence="1" id="KW-1133">Transmembrane helix</keyword>
<evidence type="ECO:0000256" key="1">
    <source>
        <dbReference type="SAM" id="Phobius"/>
    </source>
</evidence>
<feature type="transmembrane region" description="Helical" evidence="1">
    <location>
        <begin position="131"/>
        <end position="149"/>
    </location>
</feature>
<dbReference type="RefSeq" id="WP_162085181.1">
    <property type="nucleotide sequence ID" value="NZ_AP021881.1"/>
</dbReference>
<evidence type="ECO:0000313" key="3">
    <source>
        <dbReference type="Proteomes" id="UP000463939"/>
    </source>
</evidence>
<evidence type="ECO:0008006" key="4">
    <source>
        <dbReference type="Google" id="ProtNLM"/>
    </source>
</evidence>
<reference evidence="3" key="1">
    <citation type="submission" date="2019-11" db="EMBL/GenBank/DDBJ databases">
        <title>Isolation and characterization of a novel species in the genus Sulfuriferula.</title>
        <authorList>
            <person name="Mochizuki J."/>
            <person name="Kojima H."/>
            <person name="Fukui M."/>
        </authorList>
    </citation>
    <scope>NUCLEOTIDE SEQUENCE [LARGE SCALE GENOMIC DNA]</scope>
    <source>
        <strain evidence="3">SGTM</strain>
    </source>
</reference>
<sequence>MSLQLPIIHITNFLAAQGVEMSISESQKLAAFYEEKFPVKTSLLGGLFVRFKKLLQEEKITTGIVKCLKSDADWVDMPTYAAYWEDHKLFDALSNYYGNLYRGSYIFNYLMGALAVLLALIPIGFEIEHEYGLIFSALELATILMILVIHKIGASPQKDTNLHTVAGIKLNRRWHEKWIEYRILAERFRYIEILYPNPIGINLLTQGEARKNELGNWINAYYSARISLENTECQTDLVTYKARLSLIMKGQGNYHHKSTLRYEHIHHRLHSFATWLFYGTLAACYMHFFWHNPILTLLAGVFPAVAGAMHGILASGEFSKLAQVSERIHIHISTLLERLEIANDTDQIRDIAIDFHNIVIREAMSWRAMFKDKNVPLA</sequence>
<feature type="transmembrane region" description="Helical" evidence="1">
    <location>
        <begin position="269"/>
        <end position="288"/>
    </location>
</feature>
<accession>A0A809SEG2</accession>